<accession>A0A9D1QDV0</accession>
<evidence type="ECO:0000256" key="4">
    <source>
        <dbReference type="ARBA" id="ARBA00023136"/>
    </source>
</evidence>
<feature type="domain" description="Bacterial surface antigen (D15)" evidence="6">
    <location>
        <begin position="429"/>
        <end position="777"/>
    </location>
</feature>
<comment type="subcellular location">
    <subcellularLocation>
        <location evidence="1">Membrane</location>
    </subcellularLocation>
</comment>
<keyword evidence="4" id="KW-0472">Membrane</keyword>
<dbReference type="PANTHER" id="PTHR12815:SF47">
    <property type="entry name" value="TRANSLOCATION AND ASSEMBLY MODULE SUBUNIT TAMA"/>
    <property type="match status" value="1"/>
</dbReference>
<keyword evidence="5" id="KW-0998">Cell outer membrane</keyword>
<name>A0A9D1QDV0_9BACT</name>
<protein>
    <submittedName>
        <fullName evidence="7">BamA/TamA family outer membrane protein</fullName>
    </submittedName>
</protein>
<proteinExistence type="predicted"/>
<keyword evidence="3" id="KW-0732">Signal</keyword>
<gene>
    <name evidence="7" type="ORF">H9888_02565</name>
</gene>
<evidence type="ECO:0000256" key="2">
    <source>
        <dbReference type="ARBA" id="ARBA00022692"/>
    </source>
</evidence>
<dbReference type="AlphaFoldDB" id="A0A9D1QDV0"/>
<reference evidence="7" key="2">
    <citation type="submission" date="2021-04" db="EMBL/GenBank/DDBJ databases">
        <authorList>
            <person name="Gilroy R."/>
        </authorList>
    </citation>
    <scope>NUCLEOTIDE SEQUENCE</scope>
    <source>
        <strain evidence="7">ChiBcec15-1070</strain>
    </source>
</reference>
<sequence>MRRFTLYGLFFALLGVLLTGMVSCNTMRYVPQDRYLLHRNVVEVENETDLKRQTTRRERISPGDLMPYVQQRPNNRLLGMGIYLGMYNLTDTAKHNGWQRFWREKVGEAPVLYDPQLAEQSKEMMKVYLTSRGYLDATVRDTVEYHRRKRKVTVRYQAKVGRPFIVSDIRYRIDDQFLAPIILEDTAASLLRRGMVYDREVFDAERERISNRLQNMGFWSFNKGYITYMVDTANMDHAMHLTLHVRRRVASVTADGTPVLENHPIYRISQITANTEYDPTLSPETLEQMPWDTLTYNGIDLLYLDKLRIKEHIMVGALRLSPNELYDKSSVQRTYNNIRNLQYSSNILFNELPYDTLNAIEVTRASAPGKTVSTRERNLSCLIQCIPNVRQNFNVDAEISTTADYYSMALTLGYQNKNLFRGAENFTVNFRGAYELMKNRGKRNSYEFGVTVGLDIPRFLLPIRADKLAKFPQQKTNISISYDIQRRPDYNRTIAGGTFGYSWSLRNGARFQINPADINVVDVPWINPDFKNSIENPYLKNSYESQLIAGMSAGYYYQTNPNPKANNLSIRLTADANGNLLRALTSWLGKPSTIDAGETDQETYYKVFGIRYAQYARMSLDLSQRINLTSTTQLAWRFFIGGGIAYGNSKTLPFERLYFAGGSNSMRGWQVRTLGPGSTLYQRETYPNQLGDFRLEANLEYRFAVVGDFSMALFLDAGNIWMNAKGAADEARFKFNSFYKQIAFNTGLGFRYDFGFVLLRLDWGLKLHDPNVPAAERWTHGLKFRETALHFAIGLPF</sequence>
<comment type="caution">
    <text evidence="7">The sequence shown here is derived from an EMBL/GenBank/DDBJ whole genome shotgun (WGS) entry which is preliminary data.</text>
</comment>
<keyword evidence="2" id="KW-0812">Transmembrane</keyword>
<dbReference type="EMBL" id="DXHL01000013">
    <property type="protein sequence ID" value="HIW10362.1"/>
    <property type="molecule type" value="Genomic_DNA"/>
</dbReference>
<dbReference type="Pfam" id="PF01103">
    <property type="entry name" value="Omp85"/>
    <property type="match status" value="1"/>
</dbReference>
<reference evidence="7" key="1">
    <citation type="journal article" date="2021" name="PeerJ">
        <title>Extensive microbial diversity within the chicken gut microbiome revealed by metagenomics and culture.</title>
        <authorList>
            <person name="Gilroy R."/>
            <person name="Ravi A."/>
            <person name="Getino M."/>
            <person name="Pursley I."/>
            <person name="Horton D.L."/>
            <person name="Alikhan N.F."/>
            <person name="Baker D."/>
            <person name="Gharbi K."/>
            <person name="Hall N."/>
            <person name="Watson M."/>
            <person name="Adriaenssens E.M."/>
            <person name="Foster-Nyarko E."/>
            <person name="Jarju S."/>
            <person name="Secka A."/>
            <person name="Antonio M."/>
            <person name="Oren A."/>
            <person name="Chaudhuri R.R."/>
            <person name="La Ragione R."/>
            <person name="Hildebrand F."/>
            <person name="Pallen M.J."/>
        </authorList>
    </citation>
    <scope>NUCLEOTIDE SEQUENCE</scope>
    <source>
        <strain evidence="7">ChiBcec15-1070</strain>
    </source>
</reference>
<dbReference type="InterPro" id="IPR039910">
    <property type="entry name" value="D15-like"/>
</dbReference>
<evidence type="ECO:0000313" key="7">
    <source>
        <dbReference type="EMBL" id="HIW10362.1"/>
    </source>
</evidence>
<dbReference type="PROSITE" id="PS51257">
    <property type="entry name" value="PROKAR_LIPOPROTEIN"/>
    <property type="match status" value="1"/>
</dbReference>
<organism evidence="7 8">
    <name type="scientific">Candidatus Rikenella faecigallinarum</name>
    <dbReference type="NCBI Taxonomy" id="2838745"/>
    <lineage>
        <taxon>Bacteria</taxon>
        <taxon>Pseudomonadati</taxon>
        <taxon>Bacteroidota</taxon>
        <taxon>Bacteroidia</taxon>
        <taxon>Bacteroidales</taxon>
        <taxon>Rikenellaceae</taxon>
        <taxon>Rikenella</taxon>
    </lineage>
</organism>
<dbReference type="PANTHER" id="PTHR12815">
    <property type="entry name" value="SORTING AND ASSEMBLY MACHINERY SAMM50 PROTEIN FAMILY MEMBER"/>
    <property type="match status" value="1"/>
</dbReference>
<dbReference type="InterPro" id="IPR000184">
    <property type="entry name" value="Bac_surfAg_D15"/>
</dbReference>
<dbReference type="Proteomes" id="UP000823926">
    <property type="component" value="Unassembled WGS sequence"/>
</dbReference>
<evidence type="ECO:0000259" key="6">
    <source>
        <dbReference type="Pfam" id="PF01103"/>
    </source>
</evidence>
<evidence type="ECO:0000313" key="8">
    <source>
        <dbReference type="Proteomes" id="UP000823926"/>
    </source>
</evidence>
<dbReference type="Gene3D" id="2.40.160.50">
    <property type="entry name" value="membrane protein fhac: a member of the omp85/tpsb transporter family"/>
    <property type="match status" value="1"/>
</dbReference>
<evidence type="ECO:0000256" key="3">
    <source>
        <dbReference type="ARBA" id="ARBA00022729"/>
    </source>
</evidence>
<evidence type="ECO:0000256" key="5">
    <source>
        <dbReference type="ARBA" id="ARBA00023237"/>
    </source>
</evidence>
<evidence type="ECO:0000256" key="1">
    <source>
        <dbReference type="ARBA" id="ARBA00004370"/>
    </source>
</evidence>
<dbReference type="GO" id="GO:0019867">
    <property type="term" value="C:outer membrane"/>
    <property type="evidence" value="ECO:0007669"/>
    <property type="project" value="InterPro"/>
</dbReference>